<evidence type="ECO:0000259" key="2">
    <source>
        <dbReference type="PROSITE" id="PS50030"/>
    </source>
</evidence>
<sequence length="270" mass="31474">MEIQLQNLAGKTYKQTFPESATVSDVTLYLSKKMKSSVNKIFIISTEMDHLFYPNNYNLQKINEQNLVFINFDDNNQKDDNPEKKLIVPSKQALNSFCYFSKPNKSRFFEKIIHSIYTSVLKNIPDDFDDKVNEVHQLGYDIEDCKEALRSNNYDVNEAINYLISINSNSFYHITRRRISQPKNKNKEKKSQRNPSNRILIIDHNQNSEERDDSTQENQTKKEGITGNTLISDKVPQSPTPLLQRAKPNYTSPRNRKVPLIQPHSQRTNK</sequence>
<dbReference type="SMART" id="SM00165">
    <property type="entry name" value="UBA"/>
    <property type="match status" value="1"/>
</dbReference>
<keyword evidence="4" id="KW-1185">Reference proteome</keyword>
<reference evidence="3 4" key="1">
    <citation type="submission" date="2024-04" db="EMBL/GenBank/DDBJ databases">
        <title>Tritrichomonas musculus Genome.</title>
        <authorList>
            <person name="Alves-Ferreira E."/>
            <person name="Grigg M."/>
            <person name="Lorenzi H."/>
            <person name="Galac M."/>
        </authorList>
    </citation>
    <scope>NUCLEOTIDE SEQUENCE [LARGE SCALE GENOMIC DNA]</scope>
    <source>
        <strain evidence="3 4">EAF2021</strain>
    </source>
</reference>
<gene>
    <name evidence="3" type="ORF">M9Y10_019392</name>
</gene>
<dbReference type="InterPro" id="IPR015940">
    <property type="entry name" value="UBA"/>
</dbReference>
<evidence type="ECO:0000313" key="3">
    <source>
        <dbReference type="EMBL" id="KAK8848329.1"/>
    </source>
</evidence>
<evidence type="ECO:0000313" key="4">
    <source>
        <dbReference type="Proteomes" id="UP001470230"/>
    </source>
</evidence>
<comment type="caution">
    <text evidence="3">The sequence shown here is derived from an EMBL/GenBank/DDBJ whole genome shotgun (WGS) entry which is preliminary data.</text>
</comment>
<dbReference type="Proteomes" id="UP001470230">
    <property type="component" value="Unassembled WGS sequence"/>
</dbReference>
<feature type="domain" description="UBA" evidence="2">
    <location>
        <begin position="127"/>
        <end position="166"/>
    </location>
</feature>
<dbReference type="Pfam" id="PF00627">
    <property type="entry name" value="UBA"/>
    <property type="match status" value="1"/>
</dbReference>
<accession>A0ABR2HJC0</accession>
<protein>
    <recommendedName>
        <fullName evidence="2">UBA domain-containing protein</fullName>
    </recommendedName>
</protein>
<name>A0ABR2HJC0_9EUKA</name>
<feature type="compositionally biased region" description="Basic residues" evidence="1">
    <location>
        <begin position="178"/>
        <end position="192"/>
    </location>
</feature>
<dbReference type="Gene3D" id="1.10.8.10">
    <property type="entry name" value="DNA helicase RuvA subunit, C-terminal domain"/>
    <property type="match status" value="1"/>
</dbReference>
<feature type="region of interest" description="Disordered" evidence="1">
    <location>
        <begin position="178"/>
        <end position="270"/>
    </location>
</feature>
<proteinExistence type="predicted"/>
<dbReference type="InterPro" id="IPR009060">
    <property type="entry name" value="UBA-like_sf"/>
</dbReference>
<dbReference type="PROSITE" id="PS50030">
    <property type="entry name" value="UBA"/>
    <property type="match status" value="1"/>
</dbReference>
<evidence type="ECO:0000256" key="1">
    <source>
        <dbReference type="SAM" id="MobiDB-lite"/>
    </source>
</evidence>
<dbReference type="SUPFAM" id="SSF46934">
    <property type="entry name" value="UBA-like"/>
    <property type="match status" value="1"/>
</dbReference>
<organism evidence="3 4">
    <name type="scientific">Tritrichomonas musculus</name>
    <dbReference type="NCBI Taxonomy" id="1915356"/>
    <lineage>
        <taxon>Eukaryota</taxon>
        <taxon>Metamonada</taxon>
        <taxon>Parabasalia</taxon>
        <taxon>Tritrichomonadida</taxon>
        <taxon>Tritrichomonadidae</taxon>
        <taxon>Tritrichomonas</taxon>
    </lineage>
</organism>
<dbReference type="EMBL" id="JAPFFF010000027">
    <property type="protein sequence ID" value="KAK8848329.1"/>
    <property type="molecule type" value="Genomic_DNA"/>
</dbReference>
<feature type="compositionally biased region" description="Polar residues" evidence="1">
    <location>
        <begin position="226"/>
        <end position="241"/>
    </location>
</feature>